<evidence type="ECO:0000313" key="3">
    <source>
        <dbReference type="EMBL" id="CAK0837313.1"/>
    </source>
</evidence>
<dbReference type="EMBL" id="CAUYUJ010014143">
    <property type="protein sequence ID" value="CAK0837313.1"/>
    <property type="molecule type" value="Genomic_DNA"/>
</dbReference>
<evidence type="ECO:0000256" key="2">
    <source>
        <dbReference type="SAM" id="SignalP"/>
    </source>
</evidence>
<feature type="chain" id="PRO_5045666343" evidence="2">
    <location>
        <begin position="25"/>
        <end position="1504"/>
    </location>
</feature>
<feature type="region of interest" description="Disordered" evidence="1">
    <location>
        <begin position="362"/>
        <end position="592"/>
    </location>
</feature>
<sequence length="1504" mass="154807">MRATGALAALAAIQAGWLLEVACAASGHADAQPLVPAPMRDVEPEYRGQPSNCNGLVFVYVSTSSECLGGTPSGPTMAKMPADTGEDFNVCAFGSVDLDGGFVLFSDLHTANQEWLSICPLGGDVCLESSEATVAPAVDEGPGITGARIETWDRHLTGETYTLLDFDETCAGQGYEEVSDQTTCFGAAKNSIEASGQTVSATVPVSQSFSCGLANGALFWGGGAAGAAAEDMRYVCQGEQQSSTTRTTSSATSTMTTRTLVYDPTAVSYPDKCQLYFFHIVSAPTRTERSELCDEAANTMLTLPQNRSIANLLNATETAELGACYFKYGGALKAFYDIDLQFAYERWLNTCAALTTSTESSTVSSTTTATGTSSSTRTTTTRTSTTTASSSTTRTTTTESSSTSVSTTTESSSTTVSTSTETSSTTVSTTTDSSSTTGTTTTETSSTTASATTSTETSSTTGTTTTRTSTTSMSTITDTSTATTTTVSTTTRSSSTTGTTTTRSSITTVSTTTDSSSTTKSTTTGTSSTTVTTTTGTSSSSSTTTVSTSTETSSTTVSSSTSVSSITLTSTTGSSTTTSATTTSATTRSATTTTPTQYVVLEAGMTCTEAGYDEVDSAAECFNNATDYLGPNFTSELVNQLIVNQDFACVVQYGVLFFGNGNPGTASADKKFVCKGEQAPTSTSTETTSSMSRTTTTLRFDPYAVSVPDLCQTWYFHIVNSSGLNVSAGINYRQTACFTAAQTMTTVQPQRVISLEPVTDLGGCVFSSGGDTITFYDEEPVKAYSEWLDICEGLTTSTASSTSGSSSTTGTTVTTTATSSTTVSTTTGTSSTTWTTTTGSSSTTVSTTTDSSSTTRSTTTATSSTTVSTTTGTSSTTWTTTTGSSSTTVSTTTDSSSTTRSTTTGTSSTTVTTTTGTSSLTMTTTTGTSSTTGTTSTETSSTTVSTTTFSTMTVSSTTESSSTTGTTTTETSSSTASTTTGSSSTTITESSTTSMTTTTPTNYVVLPAGQTCAEAGYHPIPDSTGCFDNATRYLGLDPSPVLDSSANFACVLKFGGTVIFFGNGTKDTASSSWENVCQGEQQTSSTTTATTSSTSATTTSLRYDPRNVLFPDVCQMWFYYVVNGSSIADRRAQCSYVADTMTSIKRYNMSSTTSATGPNYVDLSETDRDKCDVDDSEWGLAGCIFQLGGESINYQDSDLSTCSTQTNQFQTIATRSMYEEWLDICDGLTTSTASSTSATVTSTTTLTTSVTSSTTASETSSMTSSTISGTSSTTATTSSETSSTTKTTTTGTTTTRTTTSATSSTTGTTTTETSSTTGTTTTETSSTTASTTTESSSTTVSTTTESSSTTVSTFTETSTTTVSTTTDSSSTTGTTTTETSSTTKTTTTATSSTTKTTTTETSSTTKTTTTGTSSTTGTTTTETSSTTETSTPLCLRLPGARQPLRAHPGPPRPRSIPLQPQVLVPSQAPQPRPRPSPRPLLQSAGPRSGAPSGFLSPTTSPLWK</sequence>
<feature type="compositionally biased region" description="Low complexity" evidence="1">
    <location>
        <begin position="1239"/>
        <end position="1431"/>
    </location>
</feature>
<keyword evidence="4" id="KW-1185">Reference proteome</keyword>
<reference evidence="3" key="1">
    <citation type="submission" date="2023-10" db="EMBL/GenBank/DDBJ databases">
        <authorList>
            <person name="Chen Y."/>
            <person name="Shah S."/>
            <person name="Dougan E. K."/>
            <person name="Thang M."/>
            <person name="Chan C."/>
        </authorList>
    </citation>
    <scope>NUCLEOTIDE SEQUENCE [LARGE SCALE GENOMIC DNA]</scope>
</reference>
<proteinExistence type="predicted"/>
<accession>A0ABN9SXP1</accession>
<feature type="compositionally biased region" description="Low complexity" evidence="1">
    <location>
        <begin position="796"/>
        <end position="999"/>
    </location>
</feature>
<feature type="compositionally biased region" description="Pro residues" evidence="1">
    <location>
        <begin position="1468"/>
        <end position="1478"/>
    </location>
</feature>
<name>A0ABN9SXP1_9DINO</name>
<dbReference type="Proteomes" id="UP001189429">
    <property type="component" value="Unassembled WGS sequence"/>
</dbReference>
<gene>
    <name evidence="3" type="ORF">PCOR1329_LOCUS33543</name>
</gene>
<comment type="caution">
    <text evidence="3">The sequence shown here is derived from an EMBL/GenBank/DDBJ whole genome shotgun (WGS) entry which is preliminary data.</text>
</comment>
<protein>
    <submittedName>
        <fullName evidence="3">Uncharacterized protein</fullName>
    </submittedName>
</protein>
<evidence type="ECO:0000313" key="4">
    <source>
        <dbReference type="Proteomes" id="UP001189429"/>
    </source>
</evidence>
<feature type="region of interest" description="Disordered" evidence="1">
    <location>
        <begin position="1239"/>
        <end position="1504"/>
    </location>
</feature>
<feature type="region of interest" description="Disordered" evidence="1">
    <location>
        <begin position="796"/>
        <end position="1000"/>
    </location>
</feature>
<feature type="signal peptide" evidence="2">
    <location>
        <begin position="1"/>
        <end position="24"/>
    </location>
</feature>
<keyword evidence="2" id="KW-0732">Signal</keyword>
<organism evidence="3 4">
    <name type="scientific">Prorocentrum cordatum</name>
    <dbReference type="NCBI Taxonomy" id="2364126"/>
    <lineage>
        <taxon>Eukaryota</taxon>
        <taxon>Sar</taxon>
        <taxon>Alveolata</taxon>
        <taxon>Dinophyceae</taxon>
        <taxon>Prorocentrales</taxon>
        <taxon>Prorocentraceae</taxon>
        <taxon>Prorocentrum</taxon>
    </lineage>
</organism>
<evidence type="ECO:0000256" key="1">
    <source>
        <dbReference type="SAM" id="MobiDB-lite"/>
    </source>
</evidence>
<feature type="compositionally biased region" description="Polar residues" evidence="1">
    <location>
        <begin position="1495"/>
        <end position="1504"/>
    </location>
</feature>